<dbReference type="PROSITE" id="PS50156">
    <property type="entry name" value="SSD"/>
    <property type="match status" value="1"/>
</dbReference>
<protein>
    <recommendedName>
        <fullName evidence="8">SSD domain-containing protein</fullName>
    </recommendedName>
</protein>
<dbReference type="RefSeq" id="WP_122195502.1">
    <property type="nucleotide sequence ID" value="NZ_JBHSKC010000004.1"/>
</dbReference>
<evidence type="ECO:0000256" key="6">
    <source>
        <dbReference type="ARBA" id="ARBA00023136"/>
    </source>
</evidence>
<dbReference type="InterPro" id="IPR000731">
    <property type="entry name" value="SSD"/>
</dbReference>
<dbReference type="GO" id="GO:0005886">
    <property type="term" value="C:plasma membrane"/>
    <property type="evidence" value="ECO:0007669"/>
    <property type="project" value="UniProtKB-SubCell"/>
</dbReference>
<feature type="transmembrane region" description="Helical" evidence="7">
    <location>
        <begin position="379"/>
        <end position="398"/>
    </location>
</feature>
<feature type="transmembrane region" description="Helical" evidence="7">
    <location>
        <begin position="526"/>
        <end position="544"/>
    </location>
</feature>
<feature type="transmembrane region" description="Helical" evidence="7">
    <location>
        <begin position="188"/>
        <end position="205"/>
    </location>
</feature>
<keyword evidence="3" id="KW-1003">Cell membrane</keyword>
<dbReference type="EMBL" id="RFFG01000028">
    <property type="protein sequence ID" value="RMI43072.1"/>
    <property type="molecule type" value="Genomic_DNA"/>
</dbReference>
<feature type="transmembrane region" description="Helical" evidence="7">
    <location>
        <begin position="212"/>
        <end position="233"/>
    </location>
</feature>
<proteinExistence type="inferred from homology"/>
<evidence type="ECO:0000256" key="2">
    <source>
        <dbReference type="ARBA" id="ARBA00010157"/>
    </source>
</evidence>
<evidence type="ECO:0000256" key="5">
    <source>
        <dbReference type="ARBA" id="ARBA00022989"/>
    </source>
</evidence>
<dbReference type="AlphaFoldDB" id="A0A3M2M0W6"/>
<feature type="transmembrane region" description="Helical" evidence="7">
    <location>
        <begin position="620"/>
        <end position="645"/>
    </location>
</feature>
<dbReference type="PANTHER" id="PTHR33406">
    <property type="entry name" value="MEMBRANE PROTEIN MJ1562-RELATED"/>
    <property type="match status" value="1"/>
</dbReference>
<evidence type="ECO:0000313" key="10">
    <source>
        <dbReference type="Proteomes" id="UP000282674"/>
    </source>
</evidence>
<dbReference type="PANTHER" id="PTHR33406:SF6">
    <property type="entry name" value="MEMBRANE PROTEIN YDGH-RELATED"/>
    <property type="match status" value="1"/>
</dbReference>
<feature type="transmembrane region" description="Helical" evidence="7">
    <location>
        <begin position="288"/>
        <end position="309"/>
    </location>
</feature>
<comment type="similarity">
    <text evidence="2">Belongs to the resistance-nodulation-cell division (RND) (TC 2.A.6) family. MmpL subfamily.</text>
</comment>
<reference evidence="9 10" key="1">
    <citation type="submission" date="2018-10" db="EMBL/GenBank/DDBJ databases">
        <title>Isolation from soil.</title>
        <authorList>
            <person name="Hu J."/>
        </authorList>
    </citation>
    <scope>NUCLEOTIDE SEQUENCE [LARGE SCALE GENOMIC DNA]</scope>
    <source>
        <strain evidence="9 10">NEAU-Ht49</strain>
    </source>
</reference>
<dbReference type="InterPro" id="IPR004869">
    <property type="entry name" value="MMPL_dom"/>
</dbReference>
<evidence type="ECO:0000256" key="4">
    <source>
        <dbReference type="ARBA" id="ARBA00022692"/>
    </source>
</evidence>
<feature type="transmembrane region" description="Helical" evidence="7">
    <location>
        <begin position="245"/>
        <end position="267"/>
    </location>
</feature>
<evidence type="ECO:0000256" key="7">
    <source>
        <dbReference type="SAM" id="Phobius"/>
    </source>
</evidence>
<dbReference type="SUPFAM" id="SSF82866">
    <property type="entry name" value="Multidrug efflux transporter AcrB transmembrane domain"/>
    <property type="match status" value="2"/>
</dbReference>
<feature type="transmembrane region" description="Helical" evidence="7">
    <location>
        <begin position="551"/>
        <end position="572"/>
    </location>
</feature>
<name>A0A3M2M0W6_9ACTN</name>
<gene>
    <name evidence="9" type="ORF">EBO15_17725</name>
</gene>
<evidence type="ECO:0000256" key="1">
    <source>
        <dbReference type="ARBA" id="ARBA00004651"/>
    </source>
</evidence>
<comment type="caution">
    <text evidence="9">The sequence shown here is derived from an EMBL/GenBank/DDBJ whole genome shotgun (WGS) entry which is preliminary data.</text>
</comment>
<dbReference type="Gene3D" id="1.20.1640.10">
    <property type="entry name" value="Multidrug efflux transporter AcrB transmembrane domain"/>
    <property type="match status" value="2"/>
</dbReference>
<keyword evidence="5 7" id="KW-1133">Transmembrane helix</keyword>
<keyword evidence="6 7" id="KW-0472">Membrane</keyword>
<feature type="transmembrane region" description="Helical" evidence="7">
    <location>
        <begin position="651"/>
        <end position="672"/>
    </location>
</feature>
<accession>A0A3M2M0W6</accession>
<keyword evidence="10" id="KW-1185">Reference proteome</keyword>
<evidence type="ECO:0000313" key="9">
    <source>
        <dbReference type="EMBL" id="RMI43072.1"/>
    </source>
</evidence>
<sequence>MTGRISALPCGRWSKWVVIVVWVVIVMIASPLAGRLVHVQKNDASSWLPKNAESTEAFKLSKPFVPSDEYPAVVVYERAGGAVTAADRAKATADAAALKAVTGKSKGQPRRPIVASVQGPVVSRDGRALQTIVNVKVGSSGWDLLGAGVKDFRGITRNGNPAGLSAHVTGPAGYGGDFGNVFGGFDKTLLLITAAIVILILLLTYRSPVLWMMPLICVFFALEAGQGVVYLLARHAGLTVNGQATFILTVLVFGAGTDYALLLIARYREELRRHRDRHEAMAIALRRAGPAIIASGTTVSISMLVLLVAELNSTKSMGPVMAVGVAVALLAEVTLLPAILVALGRWVFWPRRPAYGTTEPTESGLWARTGTRIAMRPRVTWLGTAVVLGVLSAGLFSLHTGPVANKDAFSSGKPDSVTGEEVLTRHFPAGTGSPVVIVSNAAQQPQVQAAASGVPGIVGVHQVGPSRGGVAYMEGTLTAPADSGAAFRTVRDARSIVHRVPDAAAKVGGGSAFTLDVNTASRHDQWLVIPIVLGVVVLILGLLLRAVVAPVVLVLTVVLSYTAALGVSAVMFKHVFGFAGVDQSFPLWTFVFLVALGTDYNIFLMTRVHEEAKRHGMRRGALIGLAATGGVITSAGAVLAGTFAALGSLPLVFVTALGFTVAFGVLLDTFVVRSVLVTALNLDVGARMWWPSRLGRERPVTSPGERGTRPGD</sequence>
<feature type="transmembrane region" description="Helical" evidence="7">
    <location>
        <begin position="16"/>
        <end position="37"/>
    </location>
</feature>
<feature type="domain" description="SSD" evidence="8">
    <location>
        <begin position="210"/>
        <end position="342"/>
    </location>
</feature>
<organism evidence="9 10">
    <name type="scientific">Actinomadura harenae</name>
    <dbReference type="NCBI Taxonomy" id="2483351"/>
    <lineage>
        <taxon>Bacteria</taxon>
        <taxon>Bacillati</taxon>
        <taxon>Actinomycetota</taxon>
        <taxon>Actinomycetes</taxon>
        <taxon>Streptosporangiales</taxon>
        <taxon>Thermomonosporaceae</taxon>
        <taxon>Actinomadura</taxon>
    </lineage>
</organism>
<feature type="transmembrane region" description="Helical" evidence="7">
    <location>
        <begin position="587"/>
        <end position="608"/>
    </location>
</feature>
<dbReference type="InterPro" id="IPR050545">
    <property type="entry name" value="Mycobact_MmpL"/>
</dbReference>
<dbReference type="OrthoDB" id="2365435at2"/>
<dbReference type="Proteomes" id="UP000282674">
    <property type="component" value="Unassembled WGS sequence"/>
</dbReference>
<dbReference type="Pfam" id="PF03176">
    <property type="entry name" value="MMPL"/>
    <property type="match status" value="2"/>
</dbReference>
<evidence type="ECO:0000256" key="3">
    <source>
        <dbReference type="ARBA" id="ARBA00022475"/>
    </source>
</evidence>
<keyword evidence="4 7" id="KW-0812">Transmembrane</keyword>
<comment type="subcellular location">
    <subcellularLocation>
        <location evidence="1">Cell membrane</location>
        <topology evidence="1">Multi-pass membrane protein</topology>
    </subcellularLocation>
</comment>
<evidence type="ECO:0000259" key="8">
    <source>
        <dbReference type="PROSITE" id="PS50156"/>
    </source>
</evidence>
<feature type="transmembrane region" description="Helical" evidence="7">
    <location>
        <begin position="321"/>
        <end position="343"/>
    </location>
</feature>